<proteinExistence type="predicted"/>
<feature type="compositionally biased region" description="Basic and acidic residues" evidence="1">
    <location>
        <begin position="22"/>
        <end position="37"/>
    </location>
</feature>
<sequence length="470" mass="51668">MQRQLRSRGDHGDTGRVQSATQRRDGARDRPHDDRHLGPGHSVDQVRASHGVGDDRGFLGRRRHDVYPGFRLAEPSRGHRLGTAVPTEPGQSPRHDVGQFRHCRHRSKVPRQDHPSRRVRIEQIGHERGIRSTEREDGLIGVPGDHGRFGIGADQPNQLRSLRIEVLCIVDDEVPDAGALTAQQIRVGGERHQCAADELGRVEARCRGPCGFDADCAAQQHGLFVSSRELADGDPFGSAVRAAELDQILGPDSAFGGSEHHVSHRGDESCGTESRAQSIRPVGCSVLDVAPQHLADHRVLLGTGQQSRRRIAVEGGLQPEYRERIRVHRAYQRFARGAQRVIAAEQTGGDLLAERDGRALRLSEHQDRFRIAGHDSGDCVVRHERCLSRAGPAEHLPGVPSRSALSRLRRRIGSPRQQPGSGIGPPAGRLRHPGCTDEGDRRAVSAVRAHAGHAITNHRHTQLRHDKNAF</sequence>
<feature type="region of interest" description="Disordered" evidence="1">
    <location>
        <begin position="412"/>
        <end position="441"/>
    </location>
</feature>
<feature type="region of interest" description="Disordered" evidence="1">
    <location>
        <begin position="1"/>
        <end position="98"/>
    </location>
</feature>
<dbReference type="EMBL" id="CAFBLX010000309">
    <property type="protein sequence ID" value="CAB4915222.1"/>
    <property type="molecule type" value="Genomic_DNA"/>
</dbReference>
<gene>
    <name evidence="2" type="ORF">UFOPK3472_03282</name>
</gene>
<accession>A0A6J7H601</accession>
<reference evidence="2" key="1">
    <citation type="submission" date="2020-05" db="EMBL/GenBank/DDBJ databases">
        <authorList>
            <person name="Chiriac C."/>
            <person name="Salcher M."/>
            <person name="Ghai R."/>
            <person name="Kavagutti S V."/>
        </authorList>
    </citation>
    <scope>NUCLEOTIDE SEQUENCE</scope>
</reference>
<name>A0A6J7H601_9ZZZZ</name>
<evidence type="ECO:0000256" key="1">
    <source>
        <dbReference type="SAM" id="MobiDB-lite"/>
    </source>
</evidence>
<organism evidence="2">
    <name type="scientific">freshwater metagenome</name>
    <dbReference type="NCBI Taxonomy" id="449393"/>
    <lineage>
        <taxon>unclassified sequences</taxon>
        <taxon>metagenomes</taxon>
        <taxon>ecological metagenomes</taxon>
    </lineage>
</organism>
<evidence type="ECO:0000313" key="2">
    <source>
        <dbReference type="EMBL" id="CAB4915222.1"/>
    </source>
</evidence>
<dbReference type="AlphaFoldDB" id="A0A6J7H601"/>
<protein>
    <submittedName>
        <fullName evidence="2">Unannotated protein</fullName>
    </submittedName>
</protein>